<comment type="caution">
    <text evidence="2">The sequence shown here is derived from an EMBL/GenBank/DDBJ whole genome shotgun (WGS) entry which is preliminary data.</text>
</comment>
<dbReference type="AlphaFoldDB" id="A0AA40A7I6"/>
<keyword evidence="1" id="KW-0812">Transmembrane</keyword>
<gene>
    <name evidence="2" type="ORF">B0H67DRAFT_469104</name>
</gene>
<evidence type="ECO:0000313" key="2">
    <source>
        <dbReference type="EMBL" id="KAK0710738.1"/>
    </source>
</evidence>
<proteinExistence type="predicted"/>
<sequence>VSSINARALCGIGGISIEWVAAVGCYLHFDEHTATLYLFALPSFCALHSAETAALFPQYHEDYERPPGFSAGAYFREIERSFSFLFANARRARAHYRDSERAKAKRVVRGGVRDPYLDELCGLSGRIRAGSAGRKLFSKSTDFPILSGRISALQNYMKARNPRNLKELFRDRRDTISWYNYWPAILLALLAFIMTFISTITGIVQMVYSIKAYNAQQAEG</sequence>
<dbReference type="Proteomes" id="UP001172102">
    <property type="component" value="Unassembled WGS sequence"/>
</dbReference>
<keyword evidence="1" id="KW-0472">Membrane</keyword>
<keyword evidence="3" id="KW-1185">Reference proteome</keyword>
<keyword evidence="1" id="KW-1133">Transmembrane helix</keyword>
<accession>A0AA40A7I6</accession>
<feature type="non-terminal residue" evidence="2">
    <location>
        <position position="220"/>
    </location>
</feature>
<name>A0AA40A7I6_9PEZI</name>
<reference evidence="2" key="1">
    <citation type="submission" date="2023-06" db="EMBL/GenBank/DDBJ databases">
        <title>Genome-scale phylogeny and comparative genomics of the fungal order Sordariales.</title>
        <authorList>
            <consortium name="Lawrence Berkeley National Laboratory"/>
            <person name="Hensen N."/>
            <person name="Bonometti L."/>
            <person name="Westerberg I."/>
            <person name="Brannstrom I.O."/>
            <person name="Guillou S."/>
            <person name="Cros-Aarteil S."/>
            <person name="Calhoun S."/>
            <person name="Haridas S."/>
            <person name="Kuo A."/>
            <person name="Mondo S."/>
            <person name="Pangilinan J."/>
            <person name="Riley R."/>
            <person name="Labutti K."/>
            <person name="Andreopoulos B."/>
            <person name="Lipzen A."/>
            <person name="Chen C."/>
            <person name="Yanf M."/>
            <person name="Daum C."/>
            <person name="Ng V."/>
            <person name="Clum A."/>
            <person name="Steindorff A."/>
            <person name="Ohm R."/>
            <person name="Martin F."/>
            <person name="Silar P."/>
            <person name="Natvig D."/>
            <person name="Lalanne C."/>
            <person name="Gautier V."/>
            <person name="Ament-Velasquez S.L."/>
            <person name="Kruys A."/>
            <person name="Hutchinson M.I."/>
            <person name="Powell A.J."/>
            <person name="Barry K."/>
            <person name="Miller A.N."/>
            <person name="Grigoriev I.V."/>
            <person name="Debuchy R."/>
            <person name="Gladieux P."/>
            <person name="Thoren M.H."/>
            <person name="Johannesson H."/>
        </authorList>
    </citation>
    <scope>NUCLEOTIDE SEQUENCE</scope>
    <source>
        <strain evidence="2">SMH4607-1</strain>
    </source>
</reference>
<organism evidence="2 3">
    <name type="scientific">Lasiosphaeris hirsuta</name>
    <dbReference type="NCBI Taxonomy" id="260670"/>
    <lineage>
        <taxon>Eukaryota</taxon>
        <taxon>Fungi</taxon>
        <taxon>Dikarya</taxon>
        <taxon>Ascomycota</taxon>
        <taxon>Pezizomycotina</taxon>
        <taxon>Sordariomycetes</taxon>
        <taxon>Sordariomycetidae</taxon>
        <taxon>Sordariales</taxon>
        <taxon>Lasiosphaeriaceae</taxon>
        <taxon>Lasiosphaeris</taxon>
    </lineage>
</organism>
<evidence type="ECO:0000256" key="1">
    <source>
        <dbReference type="SAM" id="Phobius"/>
    </source>
</evidence>
<feature type="non-terminal residue" evidence="2">
    <location>
        <position position="1"/>
    </location>
</feature>
<protein>
    <submittedName>
        <fullName evidence="2">Uncharacterized protein</fullName>
    </submittedName>
</protein>
<feature type="transmembrane region" description="Helical" evidence="1">
    <location>
        <begin position="181"/>
        <end position="204"/>
    </location>
</feature>
<dbReference type="EMBL" id="JAUKUA010000005">
    <property type="protein sequence ID" value="KAK0710738.1"/>
    <property type="molecule type" value="Genomic_DNA"/>
</dbReference>
<evidence type="ECO:0000313" key="3">
    <source>
        <dbReference type="Proteomes" id="UP001172102"/>
    </source>
</evidence>